<feature type="transmembrane region" description="Helical" evidence="1">
    <location>
        <begin position="175"/>
        <end position="200"/>
    </location>
</feature>
<reference evidence="3" key="1">
    <citation type="submission" date="2014-09" db="EMBL/GenBank/DDBJ databases">
        <title>Genome sequence of the luminous mushroom Mycena chlorophos for searching fungal bioluminescence genes.</title>
        <authorList>
            <person name="Tanaka Y."/>
            <person name="Kasuga D."/>
            <person name="Oba Y."/>
            <person name="Hase S."/>
            <person name="Sato K."/>
            <person name="Oba Y."/>
            <person name="Sakakibara Y."/>
        </authorList>
    </citation>
    <scope>NUCLEOTIDE SEQUENCE</scope>
</reference>
<evidence type="ECO:0000313" key="3">
    <source>
        <dbReference type="EMBL" id="GAT45673.1"/>
    </source>
</evidence>
<dbReference type="Pfam" id="PF12937">
    <property type="entry name" value="F-box-like"/>
    <property type="match status" value="1"/>
</dbReference>
<dbReference type="InterPro" id="IPR001810">
    <property type="entry name" value="F-box_dom"/>
</dbReference>
<dbReference type="SUPFAM" id="SSF81383">
    <property type="entry name" value="F-box domain"/>
    <property type="match status" value="1"/>
</dbReference>
<name>A0ABQ0L3E9_MYCCL</name>
<proteinExistence type="predicted"/>
<dbReference type="InterPro" id="IPR032675">
    <property type="entry name" value="LRR_dom_sf"/>
</dbReference>
<feature type="domain" description="F-box" evidence="2">
    <location>
        <begin position="272"/>
        <end position="317"/>
    </location>
</feature>
<protein>
    <recommendedName>
        <fullName evidence="2">F-box domain-containing protein</fullName>
    </recommendedName>
</protein>
<dbReference type="InterPro" id="IPR007751">
    <property type="entry name" value="DUF676_lipase-like"/>
</dbReference>
<dbReference type="InterPro" id="IPR036047">
    <property type="entry name" value="F-box-like_dom_sf"/>
</dbReference>
<dbReference type="PROSITE" id="PS50181">
    <property type="entry name" value="FBOX"/>
    <property type="match status" value="1"/>
</dbReference>
<feature type="transmembrane region" description="Helical" evidence="1">
    <location>
        <begin position="559"/>
        <end position="578"/>
    </location>
</feature>
<organism evidence="3 4">
    <name type="scientific">Mycena chlorophos</name>
    <name type="common">Agaric fungus</name>
    <name type="synonym">Agaricus chlorophos</name>
    <dbReference type="NCBI Taxonomy" id="658473"/>
    <lineage>
        <taxon>Eukaryota</taxon>
        <taxon>Fungi</taxon>
        <taxon>Dikarya</taxon>
        <taxon>Basidiomycota</taxon>
        <taxon>Agaricomycotina</taxon>
        <taxon>Agaricomycetes</taxon>
        <taxon>Agaricomycetidae</taxon>
        <taxon>Agaricales</taxon>
        <taxon>Marasmiineae</taxon>
        <taxon>Mycenaceae</taxon>
        <taxon>Mycena</taxon>
    </lineage>
</organism>
<keyword evidence="1" id="KW-1133">Transmembrane helix</keyword>
<evidence type="ECO:0000259" key="2">
    <source>
        <dbReference type="PROSITE" id="PS50181"/>
    </source>
</evidence>
<evidence type="ECO:0000256" key="1">
    <source>
        <dbReference type="SAM" id="Phobius"/>
    </source>
</evidence>
<dbReference type="Proteomes" id="UP000815677">
    <property type="component" value="Unassembled WGS sequence"/>
</dbReference>
<dbReference type="EMBL" id="DF841693">
    <property type="protein sequence ID" value="GAT45673.1"/>
    <property type="molecule type" value="Genomic_DNA"/>
</dbReference>
<dbReference type="Pfam" id="PF05057">
    <property type="entry name" value="DUF676"/>
    <property type="match status" value="1"/>
</dbReference>
<dbReference type="PANTHER" id="PTHR12482">
    <property type="entry name" value="LIPASE ROG1-RELATED-RELATED"/>
    <property type="match status" value="1"/>
</dbReference>
<dbReference type="Gene3D" id="3.80.10.10">
    <property type="entry name" value="Ribonuclease Inhibitor"/>
    <property type="match status" value="1"/>
</dbReference>
<accession>A0ABQ0L3E9</accession>
<keyword evidence="1" id="KW-0472">Membrane</keyword>
<evidence type="ECO:0000313" key="4">
    <source>
        <dbReference type="Proteomes" id="UP000815677"/>
    </source>
</evidence>
<gene>
    <name evidence="3" type="ORF">MCHLO_03238</name>
</gene>
<keyword evidence="1" id="KW-0812">Transmembrane</keyword>
<sequence length="672" mass="74503">MGGLVARYLVGLLYVRGFFETVQPMNFTTFTTPHIGVLPPPYGSAFWFPIGAALLGRSGAQLHLTDNYATTGQPLLRALAHPDSVFCRGLALFHHITIYSNAINDVTVRYVSGAIEEYDPYRALKNPDTEIVPDYIADYAPVLDSFEVQKPPKHWIRKPRTCDGPVVPWVFPWNLIIYLILPLYIAGCLLFLAVYCPIVLSASARRVKKLIPIYPLPPGPLLTPEAHSDALEMSPAQLGIVRALNSVIALRSKKYTVFRPGAKLNGHELSLALATMSLPNETLVAIFDELPSTTLAQLTLVSHRFNAVAERLLYASISIVDTVSPECPRPLRTLGCFRSIRARPYLIETIRRLQLRWQGTNAATYVDLDSACVEAAETLASLSFLEVLDVFLGPANRRSHSGGIHAIERLLYDCRFPNLRYCSLGAEWTKTPPTHPYSHLLPLFLASAIPIVRHLRLWDAHSPLYPALPPDALPLLSYFRGSADAAASILPGRPVTHLILLGQDSDINRENLPKFALGSVPLTVLDLSAIHTRPVLVREISKYLPQLEHLRIRLALRHTLHYSFTGIAILAGLTPVLGDFPNLRIFDLSPTEMYPVPHATLNNSEELALCTQWSSKCPTLRCIIFPSGREWQVNEGATTGVRDGKGYSDKWMCVASTRTSFKATRGYIEGVS</sequence>
<dbReference type="SUPFAM" id="SSF52047">
    <property type="entry name" value="RNI-like"/>
    <property type="match status" value="1"/>
</dbReference>
<dbReference type="PANTHER" id="PTHR12482:SF62">
    <property type="entry name" value="LIPASE ROG1-RELATED"/>
    <property type="match status" value="1"/>
</dbReference>
<keyword evidence="4" id="KW-1185">Reference proteome</keyword>
<dbReference type="InterPro" id="IPR044294">
    <property type="entry name" value="Lipase-like"/>
</dbReference>